<evidence type="ECO:0000256" key="3">
    <source>
        <dbReference type="SAM" id="MobiDB-lite"/>
    </source>
</evidence>
<dbReference type="PANTHER" id="PTHR43649:SF29">
    <property type="entry name" value="OSMOPROTECTIVE COMPOUNDS-BINDING PROTEIN GGTB"/>
    <property type="match status" value="1"/>
</dbReference>
<keyword evidence="6" id="KW-1185">Reference proteome</keyword>
<sequence length="467" mass="47600">MPKVSRDRRIRLGGLAGVAAAALLTVTACGGSGSSTTAGQATTPAAGGSSSAAGSSTATGQTSAPAAAGQDASAFTVLSNAENTTVPGELKKLAAGACSTEDAALPLQIQTVPQASLDQKLQLLAGQGALPAMFAAGNAPATTKTLVQAGDIANLQEELTKLGVINDVEPAAVSTIKNLYGGFYVIPDEFNIEGIFYNKKIFSANGVSVPTTWDELTADAAKLQAKGIQPFSASGQQGWPITRLISGYLYRSLGPDALNDIASGKAKLTDPTYVKAAQAVADLGAKGYFGKGVESIDYNTAVNTFLTGKAAMLYMGTWVLANISDKTADTVGAGNIGFMPFPSVAGGAGDTSQYPANVGLPFTFGAKTLGPKTEAWLKCIVQNYGAGVLKDYGTYSGFTLSAPVSGLSALQTDIQQTMASSKQSVLWFEAQFSTQATTVSQQDASPLVNGSMSPSAFMSAVQAAQSS</sequence>
<dbReference type="Gene3D" id="3.40.190.10">
    <property type="entry name" value="Periplasmic binding protein-like II"/>
    <property type="match status" value="2"/>
</dbReference>
<evidence type="ECO:0000256" key="2">
    <source>
        <dbReference type="ARBA" id="ARBA00022448"/>
    </source>
</evidence>
<name>A0A6P2BVS2_9ACTN</name>
<dbReference type="InterPro" id="IPR050490">
    <property type="entry name" value="Bact_solute-bd_prot1"/>
</dbReference>
<keyword evidence="4" id="KW-0732">Signal</keyword>
<proteinExistence type="inferred from homology"/>
<dbReference type="Proteomes" id="UP000460272">
    <property type="component" value="Unassembled WGS sequence"/>
</dbReference>
<comment type="similarity">
    <text evidence="1">Belongs to the bacterial solute-binding protein 1 family.</text>
</comment>
<feature type="chain" id="PRO_5038360897" evidence="4">
    <location>
        <begin position="31"/>
        <end position="467"/>
    </location>
</feature>
<protein>
    <submittedName>
        <fullName evidence="5">Extracellular solute-binding protein</fullName>
    </submittedName>
</protein>
<dbReference type="Pfam" id="PF01547">
    <property type="entry name" value="SBP_bac_1"/>
    <property type="match status" value="1"/>
</dbReference>
<evidence type="ECO:0000256" key="4">
    <source>
        <dbReference type="SAM" id="SignalP"/>
    </source>
</evidence>
<feature type="signal peptide" evidence="4">
    <location>
        <begin position="1"/>
        <end position="30"/>
    </location>
</feature>
<dbReference type="SUPFAM" id="SSF53850">
    <property type="entry name" value="Periplasmic binding protein-like II"/>
    <property type="match status" value="1"/>
</dbReference>
<accession>A0A6P2BVS2</accession>
<dbReference type="RefSeq" id="WP_145857241.1">
    <property type="nucleotide sequence ID" value="NZ_RPFW01000005.1"/>
</dbReference>
<evidence type="ECO:0000313" key="6">
    <source>
        <dbReference type="Proteomes" id="UP000460272"/>
    </source>
</evidence>
<feature type="region of interest" description="Disordered" evidence="3">
    <location>
        <begin position="33"/>
        <end position="65"/>
    </location>
</feature>
<organism evidence="5 6">
    <name type="scientific">Trebonia kvetii</name>
    <dbReference type="NCBI Taxonomy" id="2480626"/>
    <lineage>
        <taxon>Bacteria</taxon>
        <taxon>Bacillati</taxon>
        <taxon>Actinomycetota</taxon>
        <taxon>Actinomycetes</taxon>
        <taxon>Streptosporangiales</taxon>
        <taxon>Treboniaceae</taxon>
        <taxon>Trebonia</taxon>
    </lineage>
</organism>
<dbReference type="PANTHER" id="PTHR43649">
    <property type="entry name" value="ARABINOSE-BINDING PROTEIN-RELATED"/>
    <property type="match status" value="1"/>
</dbReference>
<dbReference type="PROSITE" id="PS51257">
    <property type="entry name" value="PROKAR_LIPOPROTEIN"/>
    <property type="match status" value="1"/>
</dbReference>
<evidence type="ECO:0000313" key="5">
    <source>
        <dbReference type="EMBL" id="TVZ02336.1"/>
    </source>
</evidence>
<dbReference type="AlphaFoldDB" id="A0A6P2BVS2"/>
<evidence type="ECO:0000256" key="1">
    <source>
        <dbReference type="ARBA" id="ARBA00008520"/>
    </source>
</evidence>
<gene>
    <name evidence="5" type="ORF">EAS64_26365</name>
</gene>
<comment type="caution">
    <text evidence="5">The sequence shown here is derived from an EMBL/GenBank/DDBJ whole genome shotgun (WGS) entry which is preliminary data.</text>
</comment>
<dbReference type="InterPro" id="IPR006059">
    <property type="entry name" value="SBP"/>
</dbReference>
<dbReference type="OrthoDB" id="3256840at2"/>
<keyword evidence="2" id="KW-0813">Transport</keyword>
<dbReference type="EMBL" id="RPFW01000005">
    <property type="protein sequence ID" value="TVZ02336.1"/>
    <property type="molecule type" value="Genomic_DNA"/>
</dbReference>
<reference evidence="5 6" key="1">
    <citation type="submission" date="2018-11" db="EMBL/GenBank/DDBJ databases">
        <title>Trebonia kvetii gen.nov., sp.nov., a novel acidophilic actinobacterium, and proposal of the new actinobacterial family Treboniaceae fam. nov.</title>
        <authorList>
            <person name="Rapoport D."/>
            <person name="Sagova-Mareckova M."/>
            <person name="Sedlacek I."/>
            <person name="Provaznik J."/>
            <person name="Kralova S."/>
            <person name="Pavlinic D."/>
            <person name="Benes V."/>
            <person name="Kopecky J."/>
        </authorList>
    </citation>
    <scope>NUCLEOTIDE SEQUENCE [LARGE SCALE GENOMIC DNA]</scope>
    <source>
        <strain evidence="5 6">15Tr583</strain>
    </source>
</reference>